<dbReference type="GO" id="GO:0003729">
    <property type="term" value="F:mRNA binding"/>
    <property type="evidence" value="ECO:0007669"/>
    <property type="project" value="TreeGrafter"/>
</dbReference>
<evidence type="ECO:0000256" key="2">
    <source>
        <dbReference type="ARBA" id="ARBA00013819"/>
    </source>
</evidence>
<dbReference type="PANTHER" id="PTHR13227">
    <property type="entry name" value="EUKARYOTIC TRANSLATION INITIATION FACTOR 2A"/>
    <property type="match status" value="1"/>
</dbReference>
<dbReference type="SUPFAM" id="SSF82171">
    <property type="entry name" value="DPP6 N-terminal domain-like"/>
    <property type="match status" value="1"/>
</dbReference>
<comment type="caution">
    <text evidence="10">The sequence shown here is derived from an EMBL/GenBank/DDBJ whole genome shotgun (WGS) entry which is preliminary data.</text>
</comment>
<dbReference type="EMBL" id="JAQMWT010000346">
    <property type="protein sequence ID" value="KAJ8603638.1"/>
    <property type="molecule type" value="Genomic_DNA"/>
</dbReference>
<keyword evidence="4" id="KW-0853">WD repeat</keyword>
<keyword evidence="3" id="KW-0396">Initiation factor</keyword>
<organism evidence="10 11">
    <name type="scientific">Chrysophaeum taylorii</name>
    <dbReference type="NCBI Taxonomy" id="2483200"/>
    <lineage>
        <taxon>Eukaryota</taxon>
        <taxon>Sar</taxon>
        <taxon>Stramenopiles</taxon>
        <taxon>Ochrophyta</taxon>
        <taxon>Pelagophyceae</taxon>
        <taxon>Pelagomonadales</taxon>
        <taxon>Pelagomonadaceae</taxon>
        <taxon>Chrysophaeum</taxon>
    </lineage>
</organism>
<evidence type="ECO:0000256" key="4">
    <source>
        <dbReference type="ARBA" id="ARBA00022574"/>
    </source>
</evidence>
<dbReference type="InterPro" id="IPR013979">
    <property type="entry name" value="TIF_beta_prop-like"/>
</dbReference>
<feature type="domain" description="Translation initiation factor beta propellor-like" evidence="9">
    <location>
        <begin position="222"/>
        <end position="409"/>
    </location>
</feature>
<dbReference type="GO" id="GO:0043022">
    <property type="term" value="F:ribosome binding"/>
    <property type="evidence" value="ECO:0007669"/>
    <property type="project" value="TreeGrafter"/>
</dbReference>
<keyword evidence="11" id="KW-1185">Reference proteome</keyword>
<proteinExistence type="inferred from homology"/>
<dbReference type="GO" id="GO:0006417">
    <property type="term" value="P:regulation of translation"/>
    <property type="evidence" value="ECO:0007669"/>
    <property type="project" value="UniProtKB-KW"/>
</dbReference>
<keyword evidence="5" id="KW-0677">Repeat</keyword>
<reference evidence="10" key="1">
    <citation type="submission" date="2023-01" db="EMBL/GenBank/DDBJ databases">
        <title>Metagenome sequencing of chrysophaentin producing Chrysophaeum taylorii.</title>
        <authorList>
            <person name="Davison J."/>
            <person name="Bewley C."/>
        </authorList>
    </citation>
    <scope>NUCLEOTIDE SEQUENCE</scope>
    <source>
        <strain evidence="10">NIES-1699</strain>
    </source>
</reference>
<dbReference type="GO" id="GO:0022627">
    <property type="term" value="C:cytosolic small ribosomal subunit"/>
    <property type="evidence" value="ECO:0007669"/>
    <property type="project" value="TreeGrafter"/>
</dbReference>
<evidence type="ECO:0000313" key="10">
    <source>
        <dbReference type="EMBL" id="KAJ8603638.1"/>
    </source>
</evidence>
<evidence type="ECO:0000256" key="7">
    <source>
        <dbReference type="ARBA" id="ARBA00022917"/>
    </source>
</evidence>
<feature type="compositionally biased region" description="Basic residues" evidence="8">
    <location>
        <begin position="508"/>
        <end position="520"/>
    </location>
</feature>
<evidence type="ECO:0000256" key="8">
    <source>
        <dbReference type="SAM" id="MobiDB-lite"/>
    </source>
</evidence>
<evidence type="ECO:0000259" key="9">
    <source>
        <dbReference type="Pfam" id="PF08662"/>
    </source>
</evidence>
<gene>
    <name evidence="10" type="ORF">CTAYLR_007566</name>
</gene>
<dbReference type="InterPro" id="IPR011387">
    <property type="entry name" value="TIF2A"/>
</dbReference>
<evidence type="ECO:0000313" key="11">
    <source>
        <dbReference type="Proteomes" id="UP001230188"/>
    </source>
</evidence>
<dbReference type="Pfam" id="PF08662">
    <property type="entry name" value="eIF2A"/>
    <property type="match status" value="1"/>
</dbReference>
<evidence type="ECO:0000256" key="3">
    <source>
        <dbReference type="ARBA" id="ARBA00022540"/>
    </source>
</evidence>
<accession>A0AAD7XIZ8</accession>
<evidence type="ECO:0000256" key="6">
    <source>
        <dbReference type="ARBA" id="ARBA00022845"/>
    </source>
</evidence>
<feature type="compositionally biased region" description="Basic residues" evidence="8">
    <location>
        <begin position="558"/>
        <end position="567"/>
    </location>
</feature>
<dbReference type="Gene3D" id="2.130.10.10">
    <property type="entry name" value="YVTN repeat-like/Quinoprotein amine dehydrogenase"/>
    <property type="match status" value="1"/>
</dbReference>
<sequence length="610" mass="65699">MAEEEAPALQLMIRSRGAGVEVLKGWSGNGEIPGTLEVDAQFGDMGDRTLVGVCDKWIGVNGGGKAFEVVGTRDPSRRVALGADTSDVERFAFSPLGSYATTWQRADASLFPEGSLRVWSLESGSCVKCFHAKQLKKGGINATLVWSGDEDIAAHVVANTVHVYAGDFSSQQHAIQCLDVAQVSVSPAPDPPYGLALFVPEIKGRPAAVKIAAYPGEVVCHKAFYRAQDVTLKWSPQGHGVLVQTHTDVDATGGSYYGGTGLYLLHARQTKPGEPAFECLVPLPKEGPIADAQWEPSKGREFVVIAGAIPPVAALYNLDAQPLFTFGAAHRNVVSWAPHGRFLALCGFGNMAGDVDFWDRHKKKKIGSTNVPTAVAYGWAPDSRSFMAATLAPRMNVDNAVRVYRYDGSGPVALRSDRQPLFDCAWIPASSSSYPDRPASPASKDRAKRIKDEPPPKAYVPPGARGRGSALADQIRKEREGQVANKANAASFVGSNLVPGMAPGTASRNKKRRDNQRKRKEAAEAAAELEEHRNPSQQQQQPPPDDPAPLSKDDLLKKQKGLKKKLKQVAELQAKVDSGLDPSPDQRDKLQKKPTLEADLADIDAQLARL</sequence>
<dbReference type="Proteomes" id="UP001230188">
    <property type="component" value="Unassembled WGS sequence"/>
</dbReference>
<keyword evidence="6" id="KW-0810">Translation regulation</keyword>
<dbReference type="PANTHER" id="PTHR13227:SF0">
    <property type="entry name" value="EUKARYOTIC TRANSLATION INITIATION FACTOR 2A"/>
    <property type="match status" value="1"/>
</dbReference>
<feature type="region of interest" description="Disordered" evidence="8">
    <location>
        <begin position="432"/>
        <end position="475"/>
    </location>
</feature>
<dbReference type="InterPro" id="IPR015943">
    <property type="entry name" value="WD40/YVTN_repeat-like_dom_sf"/>
</dbReference>
<dbReference type="GO" id="GO:0003743">
    <property type="term" value="F:translation initiation factor activity"/>
    <property type="evidence" value="ECO:0007669"/>
    <property type="project" value="UniProtKB-KW"/>
</dbReference>
<feature type="region of interest" description="Disordered" evidence="8">
    <location>
        <begin position="494"/>
        <end position="610"/>
    </location>
</feature>
<keyword evidence="7" id="KW-0648">Protein biosynthesis</keyword>
<feature type="compositionally biased region" description="Basic and acidic residues" evidence="8">
    <location>
        <begin position="584"/>
        <end position="596"/>
    </location>
</feature>
<name>A0AAD7XIZ8_9STRA</name>
<evidence type="ECO:0000256" key="5">
    <source>
        <dbReference type="ARBA" id="ARBA00022737"/>
    </source>
</evidence>
<dbReference type="GO" id="GO:0000049">
    <property type="term" value="F:tRNA binding"/>
    <property type="evidence" value="ECO:0007669"/>
    <property type="project" value="TreeGrafter"/>
</dbReference>
<evidence type="ECO:0000256" key="1">
    <source>
        <dbReference type="ARBA" id="ARBA00009573"/>
    </source>
</evidence>
<protein>
    <recommendedName>
        <fullName evidence="2">Eukaryotic translation initiation factor 2A</fullName>
    </recommendedName>
</protein>
<dbReference type="AlphaFoldDB" id="A0AAD7XIZ8"/>
<comment type="similarity">
    <text evidence="1">Belongs to the WD repeat EIF2A family.</text>
</comment>